<keyword evidence="8" id="KW-0547">Nucleotide-binding</keyword>
<dbReference type="Gene3D" id="1.10.287.130">
    <property type="match status" value="1"/>
</dbReference>
<feature type="domain" description="PAS" evidence="18">
    <location>
        <begin position="315"/>
        <end position="353"/>
    </location>
</feature>
<gene>
    <name evidence="20" type="ORF">ACFPGP_22945</name>
</gene>
<evidence type="ECO:0000256" key="8">
    <source>
        <dbReference type="ARBA" id="ARBA00022741"/>
    </source>
</evidence>
<dbReference type="InterPro" id="IPR007895">
    <property type="entry name" value="MASE1"/>
</dbReference>
<keyword evidence="4" id="KW-1003">Cell membrane</keyword>
<evidence type="ECO:0000256" key="14">
    <source>
        <dbReference type="ARBA" id="ARBA00039401"/>
    </source>
</evidence>
<dbReference type="Proteomes" id="UP001596087">
    <property type="component" value="Unassembled WGS sequence"/>
</dbReference>
<keyword evidence="11 16" id="KW-1133">Transmembrane helix</keyword>
<proteinExistence type="predicted"/>
<keyword evidence="5" id="KW-0597">Phosphoprotein</keyword>
<comment type="catalytic activity">
    <reaction evidence="1">
        <text>ATP + protein L-histidine = ADP + protein N-phospho-L-histidine.</text>
        <dbReference type="EC" id="2.7.13.3"/>
    </reaction>
</comment>
<keyword evidence="6" id="KW-0808">Transferase</keyword>
<dbReference type="EC" id="2.7.13.3" evidence="3"/>
<evidence type="ECO:0000256" key="2">
    <source>
        <dbReference type="ARBA" id="ARBA00004651"/>
    </source>
</evidence>
<accession>A0ABW0BQS7</accession>
<dbReference type="InterPro" id="IPR000700">
    <property type="entry name" value="PAS-assoc_C"/>
</dbReference>
<keyword evidence="13 16" id="KW-0472">Membrane</keyword>
<evidence type="ECO:0000256" key="1">
    <source>
        <dbReference type="ARBA" id="ARBA00000085"/>
    </source>
</evidence>
<sequence length="678" mass="71741">MQVLGHAGVRTLLWATAFTLAGLLGRATIIEGATLSLVWPAAGVAVLWLLFQQAAPRSWDTVALALATVVVNAVTGASAELVATLVVANLVQALIIVGLLRRWVGHLDGCGGDEPLAANRDLGRFTAACAIGTLAGAVVGTLGATLAEGAWDAVGLIGALVWWGRNLCGAILIGTTGVLTWHRLRSGGTTRPPTRWHVVEGAGLVAATVFLYWIAFGLDLPLAFPLLAIAVWAGLRFSPLAVAWHALGCAALGIGFTLEGDGPFAALDHPALAALLAQLFVGLVALTGLVVAVGRDERVRLADGLRAAERRATAQTDTLTTILESMTDGVAVVDEGGHFVLHNPAALALLGLSGPVPLRQLAQRITRLDGTPFLDEAERPGVRALDAVVRDVDVLVRRPDGTERVLRISGGPLPGESEGSTRAVLNLHDITADLQRAEELQQFARTVAHDIRNPIAAIDGWNAVMRRASRAGTLTPEQVERFTGRLAGSAQRLNRLIDGLLDHATSADRTLALTRIELEPLLRRIVESRGADGHVTWGDLPTVRADTLLVSQLLDNLVGNALKYVEPGAEPRVEVAAEERRPGWATITVRDEGIGIPEAQLESVFDEFQRAHATQFEGTGLGLSIARRVVNRHGGTIRALANDDGRGTTFELTLPLDTTDPPGVATGVRGTNAREHDR</sequence>
<evidence type="ECO:0000256" key="3">
    <source>
        <dbReference type="ARBA" id="ARBA00012438"/>
    </source>
</evidence>
<name>A0ABW0BQS7_9ACTN</name>
<dbReference type="SUPFAM" id="SSF47384">
    <property type="entry name" value="Homodimeric domain of signal transducing histidine kinase"/>
    <property type="match status" value="1"/>
</dbReference>
<keyword evidence="9" id="KW-0418">Kinase</keyword>
<evidence type="ECO:0000256" key="7">
    <source>
        <dbReference type="ARBA" id="ARBA00022692"/>
    </source>
</evidence>
<dbReference type="RefSeq" id="WP_378593819.1">
    <property type="nucleotide sequence ID" value="NZ_JBHSKD010000029.1"/>
</dbReference>
<keyword evidence="10 20" id="KW-0067">ATP-binding</keyword>
<dbReference type="PANTHER" id="PTHR42878">
    <property type="entry name" value="TWO-COMPONENT HISTIDINE KINASE"/>
    <property type="match status" value="1"/>
</dbReference>
<dbReference type="SMART" id="SM00387">
    <property type="entry name" value="HATPase_c"/>
    <property type="match status" value="1"/>
</dbReference>
<evidence type="ECO:0000256" key="12">
    <source>
        <dbReference type="ARBA" id="ARBA00023012"/>
    </source>
</evidence>
<evidence type="ECO:0000256" key="5">
    <source>
        <dbReference type="ARBA" id="ARBA00022553"/>
    </source>
</evidence>
<feature type="transmembrane region" description="Helical" evidence="16">
    <location>
        <begin position="35"/>
        <end position="51"/>
    </location>
</feature>
<dbReference type="InterPro" id="IPR035965">
    <property type="entry name" value="PAS-like_dom_sf"/>
</dbReference>
<dbReference type="SMART" id="SM00091">
    <property type="entry name" value="PAS"/>
    <property type="match status" value="1"/>
</dbReference>
<keyword evidence="12" id="KW-0902">Two-component regulatory system</keyword>
<comment type="caution">
    <text evidence="20">The sequence shown here is derived from an EMBL/GenBank/DDBJ whole genome shotgun (WGS) entry which is preliminary data.</text>
</comment>
<dbReference type="Pfam" id="PF05231">
    <property type="entry name" value="MASE1"/>
    <property type="match status" value="1"/>
</dbReference>
<feature type="transmembrane region" description="Helical" evidence="16">
    <location>
        <begin position="81"/>
        <end position="104"/>
    </location>
</feature>
<dbReference type="Gene3D" id="3.30.450.20">
    <property type="entry name" value="PAS domain"/>
    <property type="match status" value="1"/>
</dbReference>
<dbReference type="InterPro" id="IPR000014">
    <property type="entry name" value="PAS"/>
</dbReference>
<dbReference type="CDD" id="cd00130">
    <property type="entry name" value="PAS"/>
    <property type="match status" value="1"/>
</dbReference>
<evidence type="ECO:0000256" key="11">
    <source>
        <dbReference type="ARBA" id="ARBA00022989"/>
    </source>
</evidence>
<feature type="region of interest" description="Disordered" evidence="15">
    <location>
        <begin position="656"/>
        <end position="678"/>
    </location>
</feature>
<dbReference type="InterPro" id="IPR003594">
    <property type="entry name" value="HATPase_dom"/>
</dbReference>
<feature type="domain" description="PAC" evidence="19">
    <location>
        <begin position="390"/>
        <end position="442"/>
    </location>
</feature>
<feature type="transmembrane region" description="Helical" evidence="16">
    <location>
        <begin position="241"/>
        <end position="258"/>
    </location>
</feature>
<dbReference type="PANTHER" id="PTHR42878:SF7">
    <property type="entry name" value="SENSOR HISTIDINE KINASE GLRK"/>
    <property type="match status" value="1"/>
</dbReference>
<dbReference type="PRINTS" id="PR00344">
    <property type="entry name" value="BCTRLSENSOR"/>
</dbReference>
<evidence type="ECO:0000259" key="17">
    <source>
        <dbReference type="PROSITE" id="PS50109"/>
    </source>
</evidence>
<dbReference type="InterPro" id="IPR036097">
    <property type="entry name" value="HisK_dim/P_sf"/>
</dbReference>
<dbReference type="EMBL" id="JBHSKD010000029">
    <property type="protein sequence ID" value="MFC5179548.1"/>
    <property type="molecule type" value="Genomic_DNA"/>
</dbReference>
<evidence type="ECO:0000256" key="6">
    <source>
        <dbReference type="ARBA" id="ARBA00022679"/>
    </source>
</evidence>
<dbReference type="Gene3D" id="3.30.565.10">
    <property type="entry name" value="Histidine kinase-like ATPase, C-terminal domain"/>
    <property type="match status" value="1"/>
</dbReference>
<feature type="transmembrane region" description="Helical" evidence="16">
    <location>
        <begin position="270"/>
        <end position="293"/>
    </location>
</feature>
<dbReference type="SUPFAM" id="SSF55785">
    <property type="entry name" value="PYP-like sensor domain (PAS domain)"/>
    <property type="match status" value="1"/>
</dbReference>
<dbReference type="NCBIfam" id="TIGR00229">
    <property type="entry name" value="sensory_box"/>
    <property type="match status" value="1"/>
</dbReference>
<feature type="transmembrane region" description="Helical" evidence="16">
    <location>
        <begin position="58"/>
        <end position="75"/>
    </location>
</feature>
<dbReference type="SMART" id="SM00388">
    <property type="entry name" value="HisKA"/>
    <property type="match status" value="1"/>
</dbReference>
<evidence type="ECO:0000256" key="9">
    <source>
        <dbReference type="ARBA" id="ARBA00022777"/>
    </source>
</evidence>
<evidence type="ECO:0000313" key="20">
    <source>
        <dbReference type="EMBL" id="MFC5179548.1"/>
    </source>
</evidence>
<dbReference type="InterPro" id="IPR004358">
    <property type="entry name" value="Sig_transdc_His_kin-like_C"/>
</dbReference>
<organism evidence="20 21">
    <name type="scientific">Nocardioides taihuensis</name>
    <dbReference type="NCBI Taxonomy" id="1835606"/>
    <lineage>
        <taxon>Bacteria</taxon>
        <taxon>Bacillati</taxon>
        <taxon>Actinomycetota</taxon>
        <taxon>Actinomycetes</taxon>
        <taxon>Propionibacteriales</taxon>
        <taxon>Nocardioidaceae</taxon>
        <taxon>Nocardioides</taxon>
    </lineage>
</organism>
<dbReference type="InterPro" id="IPR003661">
    <property type="entry name" value="HisK_dim/P_dom"/>
</dbReference>
<evidence type="ECO:0000313" key="21">
    <source>
        <dbReference type="Proteomes" id="UP001596087"/>
    </source>
</evidence>
<evidence type="ECO:0000256" key="10">
    <source>
        <dbReference type="ARBA" id="ARBA00022840"/>
    </source>
</evidence>
<dbReference type="Pfam" id="PF02518">
    <property type="entry name" value="HATPase_c"/>
    <property type="match status" value="1"/>
</dbReference>
<feature type="transmembrane region" description="Helical" evidence="16">
    <location>
        <begin position="125"/>
        <end position="147"/>
    </location>
</feature>
<keyword evidence="21" id="KW-1185">Reference proteome</keyword>
<evidence type="ECO:0000259" key="18">
    <source>
        <dbReference type="PROSITE" id="PS50112"/>
    </source>
</evidence>
<dbReference type="Pfam" id="PF00512">
    <property type="entry name" value="HisKA"/>
    <property type="match status" value="1"/>
</dbReference>
<dbReference type="PROSITE" id="PS50109">
    <property type="entry name" value="HIS_KIN"/>
    <property type="match status" value="1"/>
</dbReference>
<feature type="domain" description="Histidine kinase" evidence="17">
    <location>
        <begin position="446"/>
        <end position="658"/>
    </location>
</feature>
<feature type="transmembrane region" description="Helical" evidence="16">
    <location>
        <begin position="202"/>
        <end position="235"/>
    </location>
</feature>
<dbReference type="PROSITE" id="PS50113">
    <property type="entry name" value="PAC"/>
    <property type="match status" value="1"/>
</dbReference>
<dbReference type="SUPFAM" id="SSF55874">
    <property type="entry name" value="ATPase domain of HSP90 chaperone/DNA topoisomerase II/histidine kinase"/>
    <property type="match status" value="1"/>
</dbReference>
<reference evidence="21" key="1">
    <citation type="journal article" date="2019" name="Int. J. Syst. Evol. Microbiol.">
        <title>The Global Catalogue of Microorganisms (GCM) 10K type strain sequencing project: providing services to taxonomists for standard genome sequencing and annotation.</title>
        <authorList>
            <consortium name="The Broad Institute Genomics Platform"/>
            <consortium name="The Broad Institute Genome Sequencing Center for Infectious Disease"/>
            <person name="Wu L."/>
            <person name="Ma J."/>
        </authorList>
    </citation>
    <scope>NUCLEOTIDE SEQUENCE [LARGE SCALE GENOMIC DNA]</scope>
    <source>
        <strain evidence="21">DFY41</strain>
    </source>
</reference>
<evidence type="ECO:0000256" key="15">
    <source>
        <dbReference type="SAM" id="MobiDB-lite"/>
    </source>
</evidence>
<dbReference type="InterPro" id="IPR050351">
    <property type="entry name" value="BphY/WalK/GraS-like"/>
</dbReference>
<comment type="subcellular location">
    <subcellularLocation>
        <location evidence="2">Cell membrane</location>
        <topology evidence="2">Multi-pass membrane protein</topology>
    </subcellularLocation>
</comment>
<dbReference type="InterPro" id="IPR036890">
    <property type="entry name" value="HATPase_C_sf"/>
</dbReference>
<dbReference type="Pfam" id="PF13188">
    <property type="entry name" value="PAS_8"/>
    <property type="match status" value="1"/>
</dbReference>
<feature type="transmembrane region" description="Helical" evidence="16">
    <location>
        <begin position="153"/>
        <end position="181"/>
    </location>
</feature>
<keyword evidence="7 16" id="KW-0812">Transmembrane</keyword>
<evidence type="ECO:0000256" key="4">
    <source>
        <dbReference type="ARBA" id="ARBA00022475"/>
    </source>
</evidence>
<evidence type="ECO:0000256" key="16">
    <source>
        <dbReference type="SAM" id="Phobius"/>
    </source>
</evidence>
<feature type="transmembrane region" description="Helical" evidence="16">
    <location>
        <begin position="12"/>
        <end position="29"/>
    </location>
</feature>
<dbReference type="GO" id="GO:0005524">
    <property type="term" value="F:ATP binding"/>
    <property type="evidence" value="ECO:0007669"/>
    <property type="project" value="UniProtKB-KW"/>
</dbReference>
<evidence type="ECO:0000259" key="19">
    <source>
        <dbReference type="PROSITE" id="PS50113"/>
    </source>
</evidence>
<dbReference type="InterPro" id="IPR005467">
    <property type="entry name" value="His_kinase_dom"/>
</dbReference>
<evidence type="ECO:0000256" key="13">
    <source>
        <dbReference type="ARBA" id="ARBA00023136"/>
    </source>
</evidence>
<dbReference type="CDD" id="cd00082">
    <property type="entry name" value="HisKA"/>
    <property type="match status" value="1"/>
</dbReference>
<dbReference type="PROSITE" id="PS50112">
    <property type="entry name" value="PAS"/>
    <property type="match status" value="1"/>
</dbReference>
<protein>
    <recommendedName>
        <fullName evidence="14">Sensor-like histidine kinase SenX3</fullName>
        <ecNumber evidence="3">2.7.13.3</ecNumber>
    </recommendedName>
</protein>